<keyword evidence="5" id="KW-0157">Chromophore</keyword>
<dbReference type="InterPro" id="IPR000700">
    <property type="entry name" value="PAS-assoc_C"/>
</dbReference>
<dbReference type="PANTHER" id="PTHR47429">
    <property type="entry name" value="PROTEIN TWIN LOV 1"/>
    <property type="match status" value="1"/>
</dbReference>
<evidence type="ECO:0000256" key="3">
    <source>
        <dbReference type="ARBA" id="ARBA00022630"/>
    </source>
</evidence>
<dbReference type="GO" id="GO:0005634">
    <property type="term" value="C:nucleus"/>
    <property type="evidence" value="ECO:0007669"/>
    <property type="project" value="TreeGrafter"/>
</dbReference>
<dbReference type="GO" id="GO:0009881">
    <property type="term" value="F:photoreceptor activity"/>
    <property type="evidence" value="ECO:0007669"/>
    <property type="project" value="UniProtKB-KW"/>
</dbReference>
<proteinExistence type="evidence at transcript level"/>
<evidence type="ECO:0000256" key="2">
    <source>
        <dbReference type="ARBA" id="ARBA00022606"/>
    </source>
</evidence>
<organism evidence="9">
    <name type="scientific">Selaginella lepidophylla</name>
    <name type="common">Resurrection plant</name>
    <name type="synonym">Lycopodium lepidophyllum</name>
    <dbReference type="NCBI Taxonomy" id="59777"/>
    <lineage>
        <taxon>Eukaryota</taxon>
        <taxon>Viridiplantae</taxon>
        <taxon>Streptophyta</taxon>
        <taxon>Embryophyta</taxon>
        <taxon>Tracheophyta</taxon>
        <taxon>Lycopodiopsida</taxon>
        <taxon>Selaginellales</taxon>
        <taxon>Selaginellaceae</taxon>
        <taxon>Selaginella</taxon>
    </lineage>
</organism>
<dbReference type="PROSITE" id="PS50112">
    <property type="entry name" value="PAS"/>
    <property type="match status" value="2"/>
</dbReference>
<dbReference type="InterPro" id="IPR000014">
    <property type="entry name" value="PAS"/>
</dbReference>
<keyword evidence="1" id="KW-0600">Photoreceptor protein</keyword>
<evidence type="ECO:0000313" key="9">
    <source>
        <dbReference type="EMBL" id="AML79668.1"/>
    </source>
</evidence>
<dbReference type="InterPro" id="IPR001610">
    <property type="entry name" value="PAC"/>
</dbReference>
<dbReference type="SUPFAM" id="SSF55785">
    <property type="entry name" value="PYP-like sensor domain (PAS domain)"/>
    <property type="match status" value="2"/>
</dbReference>
<keyword evidence="6" id="KW-0675">Receptor</keyword>
<dbReference type="CDD" id="cd00130">
    <property type="entry name" value="PAS"/>
    <property type="match status" value="2"/>
</dbReference>
<feature type="domain" description="PAS" evidence="7">
    <location>
        <begin position="263"/>
        <end position="309"/>
    </location>
</feature>
<evidence type="ECO:0000256" key="4">
    <source>
        <dbReference type="ARBA" id="ARBA00022643"/>
    </source>
</evidence>
<evidence type="ECO:0000256" key="1">
    <source>
        <dbReference type="ARBA" id="ARBA00022543"/>
    </source>
</evidence>
<dbReference type="EMBL" id="KU702190">
    <property type="protein sequence ID" value="AML79668.1"/>
    <property type="molecule type" value="mRNA"/>
</dbReference>
<dbReference type="SMART" id="SM00091">
    <property type="entry name" value="PAS"/>
    <property type="match status" value="2"/>
</dbReference>
<evidence type="ECO:0000259" key="7">
    <source>
        <dbReference type="PROSITE" id="PS50112"/>
    </source>
</evidence>
<keyword evidence="4" id="KW-0288">FMN</keyword>
<dbReference type="Pfam" id="PF13426">
    <property type="entry name" value="PAS_9"/>
    <property type="match status" value="2"/>
</dbReference>
<dbReference type="PROSITE" id="PS50113">
    <property type="entry name" value="PAC"/>
    <property type="match status" value="1"/>
</dbReference>
<dbReference type="NCBIfam" id="TIGR00229">
    <property type="entry name" value="sensory_box"/>
    <property type="match status" value="2"/>
</dbReference>
<keyword evidence="2" id="KW-0716">Sensory transduction</keyword>
<keyword evidence="3" id="KW-0285">Flavoprotein</keyword>
<dbReference type="SMART" id="SM00086">
    <property type="entry name" value="PAC"/>
    <property type="match status" value="2"/>
</dbReference>
<dbReference type="GO" id="GO:0009637">
    <property type="term" value="P:response to blue light"/>
    <property type="evidence" value="ECO:0007669"/>
    <property type="project" value="UniProtKB-ARBA"/>
</dbReference>
<dbReference type="AlphaFoldDB" id="A0A140F7R4"/>
<name>A0A140F7R4_SELLP</name>
<dbReference type="PANTHER" id="PTHR47429:SF2">
    <property type="entry name" value="PROTEIN TWIN LOV 1"/>
    <property type="match status" value="1"/>
</dbReference>
<feature type="domain" description="PAS" evidence="7">
    <location>
        <begin position="63"/>
        <end position="109"/>
    </location>
</feature>
<evidence type="ECO:0000256" key="6">
    <source>
        <dbReference type="ARBA" id="ARBA00023170"/>
    </source>
</evidence>
<reference evidence="9" key="1">
    <citation type="journal article" date="2016" name="Proc. Natl. Acad. Sci. U.S.A.">
        <title>Functional and topological diversity of LOV domain photoreceptors.</title>
        <authorList>
            <person name="Glantz S.T."/>
            <person name="Carpenter E.J."/>
            <person name="Melkonian M."/>
            <person name="Gardner K.H."/>
            <person name="Boyden E.S."/>
            <person name="Wong G.K."/>
            <person name="Chow B.Y."/>
        </authorList>
    </citation>
    <scope>NUCLEOTIDE SEQUENCE</scope>
    <source>
        <strain evidence="9">ZZOL_2007563</strain>
    </source>
</reference>
<accession>A0A140F7R4</accession>
<dbReference type="Gene3D" id="3.30.450.20">
    <property type="entry name" value="PAS domain"/>
    <property type="match status" value="2"/>
</dbReference>
<feature type="domain" description="PAC" evidence="8">
    <location>
        <begin position="310"/>
        <end position="364"/>
    </location>
</feature>
<protein>
    <submittedName>
        <fullName evidence="9">Putative LOV domain-containing protein</fullName>
    </submittedName>
</protein>
<sequence>MALQNGSLLSSDRKCVRSPRMKNHKLIVSQSLIRSYRASIQDELQKHAYNFVLCDPGLPDHPIVYASDGFLEMTGYSRDEVLGRNCRFLQGRDTDKRAIVEIREAIREERDCQIKILNYTKAGKPFWNLFHLAPVFSQQDGRVVHFVGVQLPISSKLAARKDGHLTGLELSFDELEFEEHSDNPSCKNYHLSEEDKQRAFAAVKAVLQELANSSCKGVSSMRSKSFSEGVIPPGFVATSLLLALTRIPHSFVLTDPHLPDMPIVHASLEFLELTGYTREEVIGRNCRFLQGPDTDLAPIEELRSSISEGQTCTVRILNYRKNKEPFWNSLHISPVRNSSGKVAYYAGIQVAVSHSSEEDEGRARMQQLGTLGAIKVAVRSIQTGPVLRKSKTIS</sequence>
<evidence type="ECO:0000256" key="5">
    <source>
        <dbReference type="ARBA" id="ARBA00022991"/>
    </source>
</evidence>
<dbReference type="InterPro" id="IPR035965">
    <property type="entry name" value="PAS-like_dom_sf"/>
</dbReference>
<evidence type="ECO:0000259" key="8">
    <source>
        <dbReference type="PROSITE" id="PS50113"/>
    </source>
</evidence>